<gene>
    <name evidence="1" type="ORF">SAMN06297387_110183</name>
</gene>
<evidence type="ECO:0000313" key="1">
    <source>
        <dbReference type="EMBL" id="SOD63451.1"/>
    </source>
</evidence>
<protein>
    <submittedName>
        <fullName evidence="1">Uncharacterized protein</fullName>
    </submittedName>
</protein>
<reference evidence="1 2" key="1">
    <citation type="submission" date="2017-09" db="EMBL/GenBank/DDBJ databases">
        <authorList>
            <person name="Ehlers B."/>
            <person name="Leendertz F.H."/>
        </authorList>
    </citation>
    <scope>NUCLEOTIDE SEQUENCE [LARGE SCALE GENOMIC DNA]</scope>
    <source>
        <strain evidence="1 2">CGMCC 4.7095</strain>
    </source>
</reference>
<keyword evidence="2" id="KW-1185">Reference proteome</keyword>
<accession>A0A286DXR0</accession>
<proteinExistence type="predicted"/>
<sequence length="125" mass="12576">MTYQSSTGRRANAAREVLSSASTVRCPHGGRVLPGPERPHAVRVAGAAVLTVAETLAVSGCPWTVNGVPRPCRTVRWADPGPGGVRVGGAAVVLAGAAGQCYGADLAPQGPPTVVPGGRRGAECR</sequence>
<evidence type="ECO:0000313" key="2">
    <source>
        <dbReference type="Proteomes" id="UP000219072"/>
    </source>
</evidence>
<dbReference type="EMBL" id="OCNE01000010">
    <property type="protein sequence ID" value="SOD63451.1"/>
    <property type="molecule type" value="Genomic_DNA"/>
</dbReference>
<organism evidence="1 2">
    <name type="scientific">Streptomyces zhaozhouensis</name>
    <dbReference type="NCBI Taxonomy" id="1300267"/>
    <lineage>
        <taxon>Bacteria</taxon>
        <taxon>Bacillati</taxon>
        <taxon>Actinomycetota</taxon>
        <taxon>Actinomycetes</taxon>
        <taxon>Kitasatosporales</taxon>
        <taxon>Streptomycetaceae</taxon>
        <taxon>Streptomyces</taxon>
    </lineage>
</organism>
<dbReference type="AlphaFoldDB" id="A0A286DXR0"/>
<name>A0A286DXR0_9ACTN</name>
<dbReference type="RefSeq" id="WP_245880619.1">
    <property type="nucleotide sequence ID" value="NZ_OCNE01000010.1"/>
</dbReference>
<dbReference type="Proteomes" id="UP000219072">
    <property type="component" value="Unassembled WGS sequence"/>
</dbReference>